<dbReference type="AlphaFoldDB" id="A0A152A9D5"/>
<gene>
    <name evidence="9" type="ORF">DLAC_00134</name>
</gene>
<dbReference type="InParanoid" id="A0A152A9D5"/>
<dbReference type="Pfam" id="PF04006">
    <property type="entry name" value="Mpp10"/>
    <property type="match status" value="1"/>
</dbReference>
<reference evidence="9 10" key="1">
    <citation type="submission" date="2015-12" db="EMBL/GenBank/DDBJ databases">
        <title>Dictyostelia acquired genes for synthesis and detection of signals that induce cell-type specialization by lateral gene transfer from prokaryotes.</title>
        <authorList>
            <person name="Gloeckner G."/>
            <person name="Schaap P."/>
        </authorList>
    </citation>
    <scope>NUCLEOTIDE SEQUENCE [LARGE SCALE GENOMIC DNA]</scope>
    <source>
        <strain evidence="9 10">TK</strain>
    </source>
</reference>
<feature type="region of interest" description="Disordered" evidence="8">
    <location>
        <begin position="573"/>
        <end position="697"/>
    </location>
</feature>
<comment type="similarity">
    <text evidence="6 7">Belongs to the MPP10 family.</text>
</comment>
<proteinExistence type="inferred from homology"/>
<evidence type="ECO:0000256" key="2">
    <source>
        <dbReference type="ARBA" id="ARBA00022517"/>
    </source>
</evidence>
<evidence type="ECO:0000256" key="6">
    <source>
        <dbReference type="ARBA" id="ARBA00029455"/>
    </source>
</evidence>
<keyword evidence="3 7" id="KW-0698">rRNA processing</keyword>
<keyword evidence="2 7" id="KW-0690">Ribosome biogenesis</keyword>
<feature type="region of interest" description="Disordered" evidence="8">
    <location>
        <begin position="214"/>
        <end position="370"/>
    </location>
</feature>
<feature type="compositionally biased region" description="Acidic residues" evidence="8">
    <location>
        <begin position="225"/>
        <end position="255"/>
    </location>
</feature>
<feature type="compositionally biased region" description="Polar residues" evidence="8">
    <location>
        <begin position="88"/>
        <end position="97"/>
    </location>
</feature>
<dbReference type="GO" id="GO:0005732">
    <property type="term" value="C:sno(s)RNA-containing ribonucleoprotein complex"/>
    <property type="evidence" value="ECO:0007669"/>
    <property type="project" value="UniProtKB-UniRule"/>
</dbReference>
<comment type="subcellular location">
    <subcellularLocation>
        <location evidence="1 7">Nucleus</location>
        <location evidence="1 7">Nucleolus</location>
    </subcellularLocation>
</comment>
<name>A0A152A9D5_TIELA</name>
<dbReference type="GO" id="GO:0006364">
    <property type="term" value="P:rRNA processing"/>
    <property type="evidence" value="ECO:0007669"/>
    <property type="project" value="UniProtKB-KW"/>
</dbReference>
<dbReference type="GO" id="GO:0032040">
    <property type="term" value="C:small-subunit processome"/>
    <property type="evidence" value="ECO:0007669"/>
    <property type="project" value="TreeGrafter"/>
</dbReference>
<sequence>MNTYCESPEVFVESNKKINSNMTTVVSKLYQLAKKNEPINSDALNELVVDGFDNEQIWGQLQLFNDPILDNISKKVKSFLDQLHHISLPSSPKSTTDSLKRQQSDDDSNSDDLDQINLDDGVDISDFDDEDNYDDDENIEDEDENYDDENMDDMDMDDIDDMDDLEEEEEEEDEEEEEEKPVKSSKKAVLSGKVTKGGNVNFFNQREMEKFLDDEDEKGFKFNEDGEGDDIDELELGASDDEDGLGFPEADEMDEIDKKLENMLDNMTDENGKPVEKRKQKKSTPSNIMFSDFFSDPNEDGEEEEMDEFPLDDYQDDEDDYQDDDEEDDENDELLDDEDVDDEEMDNSKVEDEKEEDILPPEELSNFEKRAKRVQEKIAQLEAENLKKKEWTMTGETDARNRPMESLLSETLDFEHTQRIAPTITQETNLTLEDKIKKRIMEKNFDDVIRKTEKEFQENYKKKIELSDKKNTDGLSSVYEKDYMKKVMGVEDTIELKQKHAKLFEMYNKFNYKLDSMSNFQNTPKRIKNKELEITSSSAITMEEKIPVATSQATLIAPEEVYFKKNADQKGVSELNKEDRTKQRKQVKSQWKKDREEKEEKDKLREKTDAKFAKQNETKRAIKQLKESRNTTIVSGSDNTKQTSKYTKSRDFFKKLQDEQEINGNNKRPLQQKGREDSRKKSKFTSIQEHNSSKFKL</sequence>
<feature type="compositionally biased region" description="Acidic residues" evidence="8">
    <location>
        <begin position="105"/>
        <end position="114"/>
    </location>
</feature>
<dbReference type="Proteomes" id="UP000076078">
    <property type="component" value="Unassembled WGS sequence"/>
</dbReference>
<dbReference type="OrthoDB" id="445326at2759"/>
<dbReference type="STRING" id="361077.A0A152A9D5"/>
<evidence type="ECO:0000256" key="1">
    <source>
        <dbReference type="ARBA" id="ARBA00004604"/>
    </source>
</evidence>
<dbReference type="PANTHER" id="PTHR17039">
    <property type="entry name" value="U3 SMALL NUCLEOLAR RIBONUCLEOPROTEIN PROTEIN MPP10"/>
    <property type="match status" value="1"/>
</dbReference>
<feature type="compositionally biased region" description="Polar residues" evidence="8">
    <location>
        <begin position="630"/>
        <end position="646"/>
    </location>
</feature>
<evidence type="ECO:0000313" key="10">
    <source>
        <dbReference type="Proteomes" id="UP000076078"/>
    </source>
</evidence>
<evidence type="ECO:0000256" key="7">
    <source>
        <dbReference type="PIRNR" id="PIRNR017300"/>
    </source>
</evidence>
<evidence type="ECO:0000256" key="5">
    <source>
        <dbReference type="ARBA" id="ARBA00023274"/>
    </source>
</evidence>
<organism evidence="9 10">
    <name type="scientific">Tieghemostelium lacteum</name>
    <name type="common">Slime mold</name>
    <name type="synonym">Dictyostelium lacteum</name>
    <dbReference type="NCBI Taxonomy" id="361077"/>
    <lineage>
        <taxon>Eukaryota</taxon>
        <taxon>Amoebozoa</taxon>
        <taxon>Evosea</taxon>
        <taxon>Eumycetozoa</taxon>
        <taxon>Dictyostelia</taxon>
        <taxon>Dictyosteliales</taxon>
        <taxon>Raperosteliaceae</taxon>
        <taxon>Tieghemostelium</taxon>
    </lineage>
</organism>
<dbReference type="InterPro" id="IPR012173">
    <property type="entry name" value="Mpp10"/>
</dbReference>
<feature type="compositionally biased region" description="Acidic residues" evidence="8">
    <location>
        <begin position="120"/>
        <end position="179"/>
    </location>
</feature>
<evidence type="ECO:0000313" key="9">
    <source>
        <dbReference type="EMBL" id="KYR02677.1"/>
    </source>
</evidence>
<protein>
    <recommendedName>
        <fullName evidence="7">U3 small nucleolar ribonucleoprotein protein MPP10</fullName>
    </recommendedName>
</protein>
<feature type="compositionally biased region" description="Basic and acidic residues" evidence="8">
    <location>
        <begin position="648"/>
        <end position="658"/>
    </location>
</feature>
<keyword evidence="4 7" id="KW-0539">Nucleus</keyword>
<keyword evidence="5 7" id="KW-0687">Ribonucleoprotein</keyword>
<feature type="region of interest" description="Disordered" evidence="8">
    <location>
        <begin position="87"/>
        <end position="191"/>
    </location>
</feature>
<evidence type="ECO:0000256" key="3">
    <source>
        <dbReference type="ARBA" id="ARBA00022552"/>
    </source>
</evidence>
<dbReference type="PANTHER" id="PTHR17039:SF0">
    <property type="entry name" value="U3 SMALL NUCLEOLAR RIBONUCLEOPROTEIN PROTEIN MPP10"/>
    <property type="match status" value="1"/>
</dbReference>
<dbReference type="OMA" id="HFAEDFG"/>
<feature type="compositionally biased region" description="Acidic residues" evidence="8">
    <location>
        <begin position="297"/>
        <end position="345"/>
    </location>
</feature>
<comment type="function">
    <text evidence="7">Involved in nucleolar processing of pre-18S ribosomal RNA.</text>
</comment>
<dbReference type="EMBL" id="LODT01000001">
    <property type="protein sequence ID" value="KYR02677.1"/>
    <property type="molecule type" value="Genomic_DNA"/>
</dbReference>
<comment type="caution">
    <text evidence="9">The sequence shown here is derived from an EMBL/GenBank/DDBJ whole genome shotgun (WGS) entry which is preliminary data.</text>
</comment>
<accession>A0A152A9D5</accession>
<dbReference type="FunCoup" id="A0A152A9D5">
    <property type="interactions" value="234"/>
</dbReference>
<keyword evidence="10" id="KW-1185">Reference proteome</keyword>
<feature type="compositionally biased region" description="Basic and acidic residues" evidence="8">
    <location>
        <begin position="591"/>
        <end position="629"/>
    </location>
</feature>
<evidence type="ECO:0000256" key="4">
    <source>
        <dbReference type="ARBA" id="ARBA00023242"/>
    </source>
</evidence>
<evidence type="ECO:0000256" key="8">
    <source>
        <dbReference type="SAM" id="MobiDB-lite"/>
    </source>
</evidence>
<dbReference type="GO" id="GO:0034457">
    <property type="term" value="C:Mpp10 complex"/>
    <property type="evidence" value="ECO:0007669"/>
    <property type="project" value="UniProtKB-UniRule"/>
</dbReference>
<dbReference type="PIRSF" id="PIRSF017300">
    <property type="entry name" value="snoRNP_Mpp10"/>
    <property type="match status" value="1"/>
</dbReference>